<organism evidence="10">
    <name type="scientific">Methanothermobacter wolfeii</name>
    <name type="common">Methanobacterium wolfei</name>
    <dbReference type="NCBI Taxonomy" id="145261"/>
    <lineage>
        <taxon>Archaea</taxon>
        <taxon>Methanobacteriati</taxon>
        <taxon>Methanobacteriota</taxon>
        <taxon>Methanomada group</taxon>
        <taxon>Methanobacteria</taxon>
        <taxon>Methanobacteriales</taxon>
        <taxon>Methanobacteriaceae</taxon>
        <taxon>Methanothermobacter</taxon>
    </lineage>
</organism>
<dbReference type="SUPFAM" id="SSF46579">
    <property type="entry name" value="Prefoldin"/>
    <property type="match status" value="1"/>
</dbReference>
<dbReference type="GO" id="GO:0016272">
    <property type="term" value="C:prefoldin complex"/>
    <property type="evidence" value="ECO:0007669"/>
    <property type="project" value="UniProtKB-UniRule"/>
</dbReference>
<comment type="subcellular location">
    <subcellularLocation>
        <location evidence="7">Cytoplasm</location>
    </subcellularLocation>
</comment>
<dbReference type="KEGG" id="mwo:MWSIV6_0155"/>
<dbReference type="NCBIfam" id="TIGR00293">
    <property type="entry name" value="prefoldin subunit alpha"/>
    <property type="match status" value="1"/>
</dbReference>
<comment type="subunit">
    <text evidence="2 7">Heterohexamer of two alpha and four beta subunits.</text>
</comment>
<dbReference type="Proteomes" id="UP001369247">
    <property type="component" value="Unassembled WGS sequence"/>
</dbReference>
<keyword evidence="11" id="KW-1185">Reference proteome</keyword>
<proteinExistence type="inferred from homology"/>
<evidence type="ECO:0000313" key="11">
    <source>
        <dbReference type="Proteomes" id="UP001369247"/>
    </source>
</evidence>
<evidence type="ECO:0000313" key="10">
    <source>
        <dbReference type="EMBL" id="UXH31882.1"/>
    </source>
</evidence>
<dbReference type="PANTHER" id="PTHR12674:SF2">
    <property type="entry name" value="PREFOLDIN SUBUNIT 5"/>
    <property type="match status" value="1"/>
</dbReference>
<dbReference type="EMBL" id="JAXUHJ010000010">
    <property type="protein sequence ID" value="MEJ8543212.1"/>
    <property type="molecule type" value="Genomic_DNA"/>
</dbReference>
<dbReference type="RefSeq" id="WP_074358321.1">
    <property type="nucleotide sequence ID" value="NZ_CP104550.1"/>
</dbReference>
<evidence type="ECO:0000256" key="2">
    <source>
        <dbReference type="ARBA" id="ARBA00011716"/>
    </source>
</evidence>
<evidence type="ECO:0000256" key="5">
    <source>
        <dbReference type="ARBA" id="ARBA00044156"/>
    </source>
</evidence>
<name>A0A9E7UN81_METWO</name>
<keyword evidence="7" id="KW-0963">Cytoplasm</keyword>
<dbReference type="HAMAP" id="MF_00308">
    <property type="entry name" value="PfdA"/>
    <property type="match status" value="1"/>
</dbReference>
<protein>
    <recommendedName>
        <fullName evidence="5 7">Prefoldin subunit alpha</fullName>
    </recommendedName>
    <alternativeName>
        <fullName evidence="6 7">GimC subunit alpha</fullName>
    </alternativeName>
</protein>
<reference evidence="9 11" key="2">
    <citation type="submission" date="2023-12" db="EMBL/GenBank/DDBJ databases">
        <title>Phenotypic and Genomic Characterization of Methanothermobacter wolfeii Strain BSEL, a CO2-Capturing Archaeon with Minimal Nutrient Requirements.</title>
        <authorList>
            <person name="Ale Enriquez F."/>
            <person name="Ahring B.K."/>
        </authorList>
    </citation>
    <scope>NUCLEOTIDE SEQUENCE [LARGE SCALE GENOMIC DNA]</scope>
    <source>
        <strain evidence="9 11">BSEL-1</strain>
    </source>
</reference>
<dbReference type="EMBL" id="CP104550">
    <property type="protein sequence ID" value="UXH31882.1"/>
    <property type="molecule type" value="Genomic_DNA"/>
</dbReference>
<dbReference type="InterPro" id="IPR011599">
    <property type="entry name" value="PFD_alpha_archaea"/>
</dbReference>
<comment type="similarity">
    <text evidence="1">Belongs to the prefoldin subunit alpha family.</text>
</comment>
<dbReference type="GeneID" id="58977815"/>
<evidence type="ECO:0000256" key="6">
    <source>
        <dbReference type="ARBA" id="ARBA00044231"/>
    </source>
</evidence>
<evidence type="ECO:0000313" key="9">
    <source>
        <dbReference type="EMBL" id="MEJ8543212.1"/>
    </source>
</evidence>
<dbReference type="InterPro" id="IPR009053">
    <property type="entry name" value="Prefoldin"/>
</dbReference>
<feature type="coiled-coil region" evidence="8">
    <location>
        <begin position="7"/>
        <end position="41"/>
    </location>
</feature>
<sequence length="141" mass="15632">MEDQQKLEEIVNQLNIYQSQAELIQQQMETVRATISELEILEKTINDIQGKDGSETLVPVGAGSFISAELKDTQNIVMSVGAGVAIKKSVDEALKTVENEKKELEATLQKMGENLRKITEIMMKLSPQAEELLKKVRGSEG</sequence>
<comment type="function">
    <text evidence="4 7">Molecular chaperone capable of stabilizing a range of proteins. Seems to fulfill an ATP-independent, HSP70-like function in archaeal de novo protein folding.</text>
</comment>
<keyword evidence="3 7" id="KW-0143">Chaperone</keyword>
<evidence type="ECO:0000256" key="3">
    <source>
        <dbReference type="ARBA" id="ARBA00023186"/>
    </source>
</evidence>
<gene>
    <name evidence="7 10" type="primary">pfdA</name>
    <name evidence="10" type="ORF">N5910_00845</name>
    <name evidence="9" type="ORF">U2150_06890</name>
</gene>
<dbReference type="CDD" id="cd23160">
    <property type="entry name" value="Prefoldin_alpha_GimC"/>
    <property type="match status" value="1"/>
</dbReference>
<dbReference type="GeneID" id="75105755"/>
<dbReference type="GO" id="GO:0005737">
    <property type="term" value="C:cytoplasm"/>
    <property type="evidence" value="ECO:0007669"/>
    <property type="project" value="UniProtKB-SubCell"/>
</dbReference>
<dbReference type="Proteomes" id="UP001065373">
    <property type="component" value="Chromosome"/>
</dbReference>
<evidence type="ECO:0000256" key="1">
    <source>
        <dbReference type="ARBA" id="ARBA00010048"/>
    </source>
</evidence>
<reference evidence="10" key="1">
    <citation type="submission" date="2022-09" db="EMBL/GenBank/DDBJ databases">
        <title>Characterization of three MwoI isoschizomers from sequenced genome and metagenomes.</title>
        <authorList>
            <person name="Fomenkov A."/>
            <person name="Xu S.Y."/>
            <person name="Roberts R.J."/>
        </authorList>
    </citation>
    <scope>NUCLEOTIDE SEQUENCE</scope>
    <source>
        <strain evidence="10">DSM 2970</strain>
    </source>
</reference>
<feature type="coiled-coil region" evidence="8">
    <location>
        <begin position="87"/>
        <end position="121"/>
    </location>
</feature>
<dbReference type="Gene3D" id="1.10.287.370">
    <property type="match status" value="1"/>
</dbReference>
<dbReference type="GO" id="GO:0006457">
    <property type="term" value="P:protein folding"/>
    <property type="evidence" value="ECO:0007669"/>
    <property type="project" value="UniProtKB-UniRule"/>
</dbReference>
<evidence type="ECO:0000256" key="4">
    <source>
        <dbReference type="ARBA" id="ARBA00025077"/>
    </source>
</evidence>
<dbReference type="PANTHER" id="PTHR12674">
    <property type="entry name" value="PREFOLDIN SUBUNIT 5"/>
    <property type="match status" value="1"/>
</dbReference>
<dbReference type="Pfam" id="PF02996">
    <property type="entry name" value="Prefoldin"/>
    <property type="match status" value="1"/>
</dbReference>
<dbReference type="AlphaFoldDB" id="A0A9E7UN81"/>
<dbReference type="GO" id="GO:0051082">
    <property type="term" value="F:unfolded protein binding"/>
    <property type="evidence" value="ECO:0007669"/>
    <property type="project" value="UniProtKB-UniRule"/>
</dbReference>
<dbReference type="InterPro" id="IPR004127">
    <property type="entry name" value="Prefoldin_subunit_alpha"/>
</dbReference>
<evidence type="ECO:0000256" key="7">
    <source>
        <dbReference type="HAMAP-Rule" id="MF_00308"/>
    </source>
</evidence>
<keyword evidence="8" id="KW-0175">Coiled coil</keyword>
<accession>A0A9E7UN81</accession>
<comment type="similarity">
    <text evidence="7">Belongs to the prefoldin alpha subunit family.</text>
</comment>
<evidence type="ECO:0000256" key="8">
    <source>
        <dbReference type="SAM" id="Coils"/>
    </source>
</evidence>